<dbReference type="EMBL" id="HACA01008856">
    <property type="protein sequence ID" value="CDW26217.1"/>
    <property type="molecule type" value="Transcribed_RNA"/>
</dbReference>
<sequence length="21" mass="2609">MIINNSFYYSLSFIGLRYLFF</sequence>
<organism evidence="1">
    <name type="scientific">Lepeophtheirus salmonis</name>
    <name type="common">Salmon louse</name>
    <name type="synonym">Caligus salmonis</name>
    <dbReference type="NCBI Taxonomy" id="72036"/>
    <lineage>
        <taxon>Eukaryota</taxon>
        <taxon>Metazoa</taxon>
        <taxon>Ecdysozoa</taxon>
        <taxon>Arthropoda</taxon>
        <taxon>Crustacea</taxon>
        <taxon>Multicrustacea</taxon>
        <taxon>Hexanauplia</taxon>
        <taxon>Copepoda</taxon>
        <taxon>Siphonostomatoida</taxon>
        <taxon>Caligidae</taxon>
        <taxon>Lepeophtheirus</taxon>
    </lineage>
</organism>
<proteinExistence type="predicted"/>
<accession>A0A0K2TKM9</accession>
<protein>
    <submittedName>
        <fullName evidence="1">Uncharacterized protein</fullName>
    </submittedName>
</protein>
<evidence type="ECO:0000313" key="1">
    <source>
        <dbReference type="EMBL" id="CDW26217.1"/>
    </source>
</evidence>
<name>A0A0K2TKM9_LEPSM</name>
<reference evidence="1" key="1">
    <citation type="submission" date="2014-05" db="EMBL/GenBank/DDBJ databases">
        <authorList>
            <person name="Chronopoulou M."/>
        </authorList>
    </citation>
    <scope>NUCLEOTIDE SEQUENCE</scope>
    <source>
        <tissue evidence="1">Whole organism</tissue>
    </source>
</reference>
<dbReference type="AlphaFoldDB" id="A0A0K2TKM9"/>